<dbReference type="Pfam" id="PF03466">
    <property type="entry name" value="LysR_substrate"/>
    <property type="match status" value="1"/>
</dbReference>
<dbReference type="EMBL" id="JBHMCA010000054">
    <property type="protein sequence ID" value="MFB9447829.1"/>
    <property type="molecule type" value="Genomic_DNA"/>
</dbReference>
<dbReference type="Pfam" id="PF00126">
    <property type="entry name" value="HTH_1"/>
    <property type="match status" value="1"/>
</dbReference>
<protein>
    <submittedName>
        <fullName evidence="6">LysR family transcriptional regulator</fullName>
    </submittedName>
</protein>
<dbReference type="InterPro" id="IPR000847">
    <property type="entry name" value="LysR_HTH_N"/>
</dbReference>
<accession>A0ABV5MG35</accession>
<evidence type="ECO:0000256" key="3">
    <source>
        <dbReference type="ARBA" id="ARBA00023125"/>
    </source>
</evidence>
<organism evidence="6 7">
    <name type="scientific">Dactylosporangium vinaceum</name>
    <dbReference type="NCBI Taxonomy" id="53362"/>
    <lineage>
        <taxon>Bacteria</taxon>
        <taxon>Bacillati</taxon>
        <taxon>Actinomycetota</taxon>
        <taxon>Actinomycetes</taxon>
        <taxon>Micromonosporales</taxon>
        <taxon>Micromonosporaceae</taxon>
        <taxon>Dactylosporangium</taxon>
    </lineage>
</organism>
<evidence type="ECO:0000256" key="1">
    <source>
        <dbReference type="ARBA" id="ARBA00009437"/>
    </source>
</evidence>
<comment type="similarity">
    <text evidence="1">Belongs to the LysR transcriptional regulatory family.</text>
</comment>
<evidence type="ECO:0000313" key="7">
    <source>
        <dbReference type="Proteomes" id="UP001589608"/>
    </source>
</evidence>
<dbReference type="PANTHER" id="PTHR30126:SF39">
    <property type="entry name" value="HTH-TYPE TRANSCRIPTIONAL REGULATOR CYSL"/>
    <property type="match status" value="1"/>
</dbReference>
<proteinExistence type="inferred from homology"/>
<dbReference type="PROSITE" id="PS50931">
    <property type="entry name" value="HTH_LYSR"/>
    <property type="match status" value="1"/>
</dbReference>
<dbReference type="Gene3D" id="3.40.190.10">
    <property type="entry name" value="Periplasmic binding protein-like II"/>
    <property type="match status" value="2"/>
</dbReference>
<gene>
    <name evidence="6" type="ORF">ACFFTR_32455</name>
</gene>
<keyword evidence="4" id="KW-0804">Transcription</keyword>
<evidence type="ECO:0000313" key="6">
    <source>
        <dbReference type="EMBL" id="MFB9447829.1"/>
    </source>
</evidence>
<feature type="domain" description="HTH lysR-type" evidence="5">
    <location>
        <begin position="1"/>
        <end position="60"/>
    </location>
</feature>
<reference evidence="6 7" key="1">
    <citation type="submission" date="2024-09" db="EMBL/GenBank/DDBJ databases">
        <authorList>
            <person name="Sun Q."/>
            <person name="Mori K."/>
        </authorList>
    </citation>
    <scope>NUCLEOTIDE SEQUENCE [LARGE SCALE GENOMIC DNA]</scope>
    <source>
        <strain evidence="6 7">JCM 3307</strain>
    </source>
</reference>
<dbReference type="PANTHER" id="PTHR30126">
    <property type="entry name" value="HTH-TYPE TRANSCRIPTIONAL REGULATOR"/>
    <property type="match status" value="1"/>
</dbReference>
<evidence type="ECO:0000256" key="2">
    <source>
        <dbReference type="ARBA" id="ARBA00023015"/>
    </source>
</evidence>
<dbReference type="SUPFAM" id="SSF46785">
    <property type="entry name" value="Winged helix' DNA-binding domain"/>
    <property type="match status" value="1"/>
</dbReference>
<sequence length="296" mass="31031">MDLDPRRLAVLAAIARRGTLAGAAAALHVTPSAVSQQLAALEHSVGRPLVDRSGRRAVLTAAGRLLAGRAEAIARELLEAERELAALSGRAAGQVRVAAFPTVIRHLLVPAMALLAADFPDVVCSITELEGAPALRELRLGGIDVTITERDAGSRSTAPRSVTVVPLCDDPYRVVVPVGWPPVHSYADLADRPWVAGSANSTTGQILDRVGRERGLTPRRVHECLDYPTVLALVAAGHGATIVPDLALRGVDRDEITVTTLPVAGARRLDAHVTAGRARLPAVEALLTCLRAVAPA</sequence>
<comment type="caution">
    <text evidence="6">The sequence shown here is derived from an EMBL/GenBank/DDBJ whole genome shotgun (WGS) entry which is preliminary data.</text>
</comment>
<dbReference type="RefSeq" id="WP_223102769.1">
    <property type="nucleotide sequence ID" value="NZ_CP061913.1"/>
</dbReference>
<dbReference type="InterPro" id="IPR005119">
    <property type="entry name" value="LysR_subst-bd"/>
</dbReference>
<dbReference type="Proteomes" id="UP001589608">
    <property type="component" value="Unassembled WGS sequence"/>
</dbReference>
<dbReference type="SUPFAM" id="SSF53850">
    <property type="entry name" value="Periplasmic binding protein-like II"/>
    <property type="match status" value="1"/>
</dbReference>
<name>A0ABV5MG35_9ACTN</name>
<dbReference type="Gene3D" id="1.10.10.10">
    <property type="entry name" value="Winged helix-like DNA-binding domain superfamily/Winged helix DNA-binding domain"/>
    <property type="match status" value="1"/>
</dbReference>
<keyword evidence="3" id="KW-0238">DNA-binding</keyword>
<keyword evidence="2" id="KW-0805">Transcription regulation</keyword>
<dbReference type="InterPro" id="IPR036390">
    <property type="entry name" value="WH_DNA-bd_sf"/>
</dbReference>
<evidence type="ECO:0000256" key="4">
    <source>
        <dbReference type="ARBA" id="ARBA00023163"/>
    </source>
</evidence>
<dbReference type="InterPro" id="IPR036388">
    <property type="entry name" value="WH-like_DNA-bd_sf"/>
</dbReference>
<evidence type="ECO:0000259" key="5">
    <source>
        <dbReference type="PROSITE" id="PS50931"/>
    </source>
</evidence>
<keyword evidence="7" id="KW-1185">Reference proteome</keyword>